<gene>
    <name evidence="2" type="ORF">GCM10020366_65680</name>
</gene>
<protein>
    <submittedName>
        <fullName evidence="2">Uncharacterized protein</fullName>
    </submittedName>
</protein>
<name>A0ABP6S1N3_9PSEU</name>
<proteinExistence type="predicted"/>
<organism evidence="2 3">
    <name type="scientific">Saccharopolyspora gregorii</name>
    <dbReference type="NCBI Taxonomy" id="33914"/>
    <lineage>
        <taxon>Bacteria</taxon>
        <taxon>Bacillati</taxon>
        <taxon>Actinomycetota</taxon>
        <taxon>Actinomycetes</taxon>
        <taxon>Pseudonocardiales</taxon>
        <taxon>Pseudonocardiaceae</taxon>
        <taxon>Saccharopolyspora</taxon>
    </lineage>
</organism>
<reference evidence="3" key="1">
    <citation type="journal article" date="2019" name="Int. J. Syst. Evol. Microbiol.">
        <title>The Global Catalogue of Microorganisms (GCM) 10K type strain sequencing project: providing services to taxonomists for standard genome sequencing and annotation.</title>
        <authorList>
            <consortium name="The Broad Institute Genomics Platform"/>
            <consortium name="The Broad Institute Genome Sequencing Center for Infectious Disease"/>
            <person name="Wu L."/>
            <person name="Ma J."/>
        </authorList>
    </citation>
    <scope>NUCLEOTIDE SEQUENCE [LARGE SCALE GENOMIC DNA]</scope>
    <source>
        <strain evidence="3">JCM 9687</strain>
    </source>
</reference>
<evidence type="ECO:0000313" key="2">
    <source>
        <dbReference type="EMBL" id="GAA3365505.1"/>
    </source>
</evidence>
<accession>A0ABP6S1N3</accession>
<dbReference type="Proteomes" id="UP001500483">
    <property type="component" value="Unassembled WGS sequence"/>
</dbReference>
<comment type="caution">
    <text evidence="2">The sequence shown here is derived from an EMBL/GenBank/DDBJ whole genome shotgun (WGS) entry which is preliminary data.</text>
</comment>
<feature type="region of interest" description="Disordered" evidence="1">
    <location>
        <begin position="87"/>
        <end position="131"/>
    </location>
</feature>
<evidence type="ECO:0000256" key="1">
    <source>
        <dbReference type="SAM" id="MobiDB-lite"/>
    </source>
</evidence>
<dbReference type="RefSeq" id="WP_344931208.1">
    <property type="nucleotide sequence ID" value="NZ_BAAAYK010000038.1"/>
</dbReference>
<evidence type="ECO:0000313" key="3">
    <source>
        <dbReference type="Proteomes" id="UP001500483"/>
    </source>
</evidence>
<dbReference type="EMBL" id="BAAAYK010000038">
    <property type="protein sequence ID" value="GAA3365505.1"/>
    <property type="molecule type" value="Genomic_DNA"/>
</dbReference>
<keyword evidence="3" id="KW-1185">Reference proteome</keyword>
<sequence length="131" mass="14052">MNGWAWLTSEWCSTWHVVKRNARGAVIVASCGHPLTGRMSRVLGGPPPPDAREVCQSCVAAAGQDDVPGSRSPFEVALVVMAERRSFHAAPPEPDPPITWPDQDPDAPGRIAKPQWLPPIPGFGRRLSAAA</sequence>